<feature type="region of interest" description="Disordered" evidence="1">
    <location>
        <begin position="334"/>
        <end position="386"/>
    </location>
</feature>
<feature type="compositionally biased region" description="Polar residues" evidence="1">
    <location>
        <begin position="334"/>
        <end position="363"/>
    </location>
</feature>
<comment type="caution">
    <text evidence="3">The sequence shown here is derived from an EMBL/GenBank/DDBJ whole genome shotgun (WGS) entry which is preliminary data.</text>
</comment>
<dbReference type="Proteomes" id="UP000788993">
    <property type="component" value="Unassembled WGS sequence"/>
</dbReference>
<proteinExistence type="predicted"/>
<protein>
    <submittedName>
        <fullName evidence="3">Uncharacterized protein</fullName>
    </submittedName>
</protein>
<keyword evidence="4" id="KW-1185">Reference proteome</keyword>
<evidence type="ECO:0000313" key="4">
    <source>
        <dbReference type="Proteomes" id="UP000788993"/>
    </source>
</evidence>
<reference evidence="3" key="1">
    <citation type="journal article" date="2021" name="Open Biol.">
        <title>Shared evolutionary footprints suggest mitochondrial oxidative damage underlies multiple complex I losses in fungi.</title>
        <authorList>
            <person name="Schikora-Tamarit M.A."/>
            <person name="Marcet-Houben M."/>
            <person name="Nosek J."/>
            <person name="Gabaldon T."/>
        </authorList>
    </citation>
    <scope>NUCLEOTIDE SEQUENCE</scope>
    <source>
        <strain evidence="3">NCAIM Y.01608</strain>
    </source>
</reference>
<keyword evidence="2" id="KW-0732">Signal</keyword>
<dbReference type="AlphaFoldDB" id="A0A9P8NY03"/>
<dbReference type="EMBL" id="JAEUBD010001468">
    <property type="protein sequence ID" value="KAH3661124.1"/>
    <property type="molecule type" value="Genomic_DNA"/>
</dbReference>
<organism evidence="3 4">
    <name type="scientific">Ogataea polymorpha</name>
    <dbReference type="NCBI Taxonomy" id="460523"/>
    <lineage>
        <taxon>Eukaryota</taxon>
        <taxon>Fungi</taxon>
        <taxon>Dikarya</taxon>
        <taxon>Ascomycota</taxon>
        <taxon>Saccharomycotina</taxon>
        <taxon>Pichiomycetes</taxon>
        <taxon>Pichiales</taxon>
        <taxon>Pichiaceae</taxon>
        <taxon>Ogataea</taxon>
    </lineage>
</organism>
<gene>
    <name evidence="3" type="ORF">OGATHE_005457</name>
</gene>
<evidence type="ECO:0000256" key="2">
    <source>
        <dbReference type="SAM" id="SignalP"/>
    </source>
</evidence>
<feature type="compositionally biased region" description="Polar residues" evidence="1">
    <location>
        <begin position="377"/>
        <end position="386"/>
    </location>
</feature>
<reference evidence="3" key="2">
    <citation type="submission" date="2021-01" db="EMBL/GenBank/DDBJ databases">
        <authorList>
            <person name="Schikora-Tamarit M.A."/>
        </authorList>
    </citation>
    <scope>NUCLEOTIDE SEQUENCE</scope>
    <source>
        <strain evidence="3">NCAIM Y.01608</strain>
    </source>
</reference>
<name>A0A9P8NY03_9ASCO</name>
<accession>A0A9P8NY03</accession>
<feature type="signal peptide" evidence="2">
    <location>
        <begin position="1"/>
        <end position="19"/>
    </location>
</feature>
<evidence type="ECO:0000313" key="3">
    <source>
        <dbReference type="EMBL" id="KAH3661124.1"/>
    </source>
</evidence>
<sequence>MRFAKQTFVLLLFGVHVFGGLIPPKVMKPFNHKVRPQNKNSATEFLNEHQDIPQFNIYSSEMSHYSNSFDKAKSSGILITKETMNQEHFRKFGLKKVADVARSFDVGGLYPDSEVQPVAFPPDTRALFLLNTQAEKQNTDGSNLLLSVPFDIHKGYQLVDYSLLLPFKYLKLRNDLASFLGTSAKEQKQGVLYYNGNTKLEISRPVFIMVFAENPEQSKSTFFDIFAKGWIKFLGSFDLTHSVFCSVKDQISNTCVSINNDGNAINVQPTFSNSQIGFNHLFSTLQRTQKRDVKKSALQPQFRQFATFANFSRLNTNNPDDPFKAVKIQVSDPGLQSNKENYKNGSSCNSIDQNGNEVNNSTKLPDVSMKDLYPSVSPKSNQPRSAQYSQVIFPQLSKYSKRSLEHYFPTLG</sequence>
<evidence type="ECO:0000256" key="1">
    <source>
        <dbReference type="SAM" id="MobiDB-lite"/>
    </source>
</evidence>
<feature type="chain" id="PRO_5040137011" evidence="2">
    <location>
        <begin position="20"/>
        <end position="412"/>
    </location>
</feature>